<evidence type="ECO:0000313" key="6">
    <source>
        <dbReference type="EMBL" id="KAJ3053327.1"/>
    </source>
</evidence>
<feature type="compositionally biased region" description="Acidic residues" evidence="2">
    <location>
        <begin position="570"/>
        <end position="581"/>
    </location>
</feature>
<evidence type="ECO:0000256" key="1">
    <source>
        <dbReference type="ARBA" id="ARBA00022729"/>
    </source>
</evidence>
<keyword evidence="1" id="KW-0732">Signal</keyword>
<comment type="caution">
    <text evidence="6">The sequence shown here is derived from an EMBL/GenBank/DDBJ whole genome shotgun (WGS) entry which is preliminary data.</text>
</comment>
<evidence type="ECO:0000259" key="5">
    <source>
        <dbReference type="Pfam" id="PF09118"/>
    </source>
</evidence>
<evidence type="ECO:0000313" key="7">
    <source>
        <dbReference type="Proteomes" id="UP001212841"/>
    </source>
</evidence>
<evidence type="ECO:0000256" key="3">
    <source>
        <dbReference type="SAM" id="Phobius"/>
    </source>
</evidence>
<reference evidence="6" key="1">
    <citation type="submission" date="2020-05" db="EMBL/GenBank/DDBJ databases">
        <title>Phylogenomic resolution of chytrid fungi.</title>
        <authorList>
            <person name="Stajich J.E."/>
            <person name="Amses K."/>
            <person name="Simmons R."/>
            <person name="Seto K."/>
            <person name="Myers J."/>
            <person name="Bonds A."/>
            <person name="Quandt C.A."/>
            <person name="Barry K."/>
            <person name="Liu P."/>
            <person name="Grigoriev I."/>
            <person name="Longcore J.E."/>
            <person name="James T.Y."/>
        </authorList>
    </citation>
    <scope>NUCLEOTIDE SEQUENCE</scope>
    <source>
        <strain evidence="6">JEL0318</strain>
    </source>
</reference>
<dbReference type="Pfam" id="PF09118">
    <property type="entry name" value="GO-like_E_set"/>
    <property type="match status" value="1"/>
</dbReference>
<dbReference type="Pfam" id="PF07250">
    <property type="entry name" value="Glyoxal_oxid_N"/>
    <property type="match status" value="1"/>
</dbReference>
<keyword evidence="7" id="KW-1185">Reference proteome</keyword>
<dbReference type="Gene3D" id="2.60.40.10">
    <property type="entry name" value="Immunoglobulins"/>
    <property type="match status" value="1"/>
</dbReference>
<dbReference type="InterPro" id="IPR015202">
    <property type="entry name" value="GO-like_E_set"/>
</dbReference>
<feature type="region of interest" description="Disordered" evidence="2">
    <location>
        <begin position="563"/>
        <end position="595"/>
    </location>
</feature>
<protein>
    <submittedName>
        <fullName evidence="6">Uncharacterized protein</fullName>
    </submittedName>
</protein>
<keyword evidence="3" id="KW-1133">Transmembrane helix</keyword>
<organism evidence="6 7">
    <name type="scientific">Rhizophlyctis rosea</name>
    <dbReference type="NCBI Taxonomy" id="64517"/>
    <lineage>
        <taxon>Eukaryota</taxon>
        <taxon>Fungi</taxon>
        <taxon>Fungi incertae sedis</taxon>
        <taxon>Chytridiomycota</taxon>
        <taxon>Chytridiomycota incertae sedis</taxon>
        <taxon>Chytridiomycetes</taxon>
        <taxon>Rhizophlyctidales</taxon>
        <taxon>Rhizophlyctidaceae</taxon>
        <taxon>Rhizophlyctis</taxon>
    </lineage>
</organism>
<dbReference type="Gene3D" id="2.130.10.80">
    <property type="entry name" value="Galactose oxidase/kelch, beta-propeller"/>
    <property type="match status" value="1"/>
</dbReference>
<dbReference type="InterPro" id="IPR011043">
    <property type="entry name" value="Gal_Oxase/kelch_b-propeller"/>
</dbReference>
<dbReference type="SUPFAM" id="SSF50965">
    <property type="entry name" value="Galactose oxidase, central domain"/>
    <property type="match status" value="1"/>
</dbReference>
<dbReference type="SUPFAM" id="SSF81296">
    <property type="entry name" value="E set domains"/>
    <property type="match status" value="1"/>
</dbReference>
<feature type="domain" description="Glyoxal oxidase N-terminal" evidence="4">
    <location>
        <begin position="79"/>
        <end position="451"/>
    </location>
</feature>
<dbReference type="InterPro" id="IPR013783">
    <property type="entry name" value="Ig-like_fold"/>
</dbReference>
<gene>
    <name evidence="6" type="ORF">HK097_004534</name>
</gene>
<dbReference type="InterPro" id="IPR037293">
    <property type="entry name" value="Gal_Oxidase_central_sf"/>
</dbReference>
<evidence type="ECO:0000259" key="4">
    <source>
        <dbReference type="Pfam" id="PF07250"/>
    </source>
</evidence>
<dbReference type="PANTHER" id="PTHR32208:SF21">
    <property type="entry name" value="LOW QUALITY PROTEIN: ALDEHYDE OXIDASE GLOX-LIKE"/>
    <property type="match status" value="1"/>
</dbReference>
<dbReference type="AlphaFoldDB" id="A0AAD5SFE8"/>
<dbReference type="PANTHER" id="PTHR32208">
    <property type="entry name" value="SECRETED PROTEIN-RELATED"/>
    <property type="match status" value="1"/>
</dbReference>
<keyword evidence="3" id="KW-0472">Membrane</keyword>
<dbReference type="EMBL" id="JADGJD010000217">
    <property type="protein sequence ID" value="KAJ3053327.1"/>
    <property type="molecule type" value="Genomic_DNA"/>
</dbReference>
<dbReference type="InterPro" id="IPR014756">
    <property type="entry name" value="Ig_E-set"/>
</dbReference>
<name>A0AAD5SFE8_9FUNG</name>
<dbReference type="InterPro" id="IPR009880">
    <property type="entry name" value="Glyoxal_oxidase_N"/>
</dbReference>
<feature type="transmembrane region" description="Helical" evidence="3">
    <location>
        <begin position="597"/>
        <end position="619"/>
    </location>
</feature>
<sequence>MALLPHNRLVLTERFHEPAGDGGDPEARQKIMSSGFYAPNKNLGEFLTDTAEYDLNTNRYKMIDYLPVDEVQGQNEGYAFCAGAAQMADGNVVMVGGDQKWFMEFKGRNYTSDGRRDVRVYRNGKFHKVASLPTQWINGMESKLYSGRWYPSVLTLPNEDILIIGGHHIYYSPDDPLANNPTYEIFHPSTNSLSTPVTVPMLIETYPVNMYPIVHVLPKSGRVWALAGHESVVIDTHNGNQVNSTSLPKNDLIMGRSFPFAPGHWLNPLSKESDYNAVAWICGGTNSTGPDGNPVPREGEREGKPVHWWSNCPDCPATARCYSLEIEKEGARWVAEDMPLARSQSTAVNLPDGTIAIIGGSGKGHQGGNAGNPYNFDPVNTVVIFDPAQKIGSPRRWRQGAAATVARQYHHTALLLADGTIVTGGDDEQNYIDRFGVDPYSLKLEIYHPPYMFIADRPHFALDKIPTHLSYHKTLTLHFTTAVAPKIRTVSLIRFSTVTHSTNFDQRQVILEVLKYSRDKILVRTPPDSKIAPPGNYMLWAVDGRGAPVVKAAEINLREGNKMEDASGWNEEDTVEPEWTEMEPKEESKSGTSAGEVGSVVSGWMVLVGVFIGLVGVGVSL</sequence>
<dbReference type="CDD" id="cd02851">
    <property type="entry name" value="E_set_GO_C"/>
    <property type="match status" value="1"/>
</dbReference>
<evidence type="ECO:0000256" key="2">
    <source>
        <dbReference type="SAM" id="MobiDB-lite"/>
    </source>
</evidence>
<feature type="domain" description="Galactose oxidase-like Early set" evidence="5">
    <location>
        <begin position="462"/>
        <end position="548"/>
    </location>
</feature>
<keyword evidence="3" id="KW-0812">Transmembrane</keyword>
<proteinExistence type="predicted"/>
<dbReference type="Proteomes" id="UP001212841">
    <property type="component" value="Unassembled WGS sequence"/>
</dbReference>
<accession>A0AAD5SFE8</accession>